<dbReference type="SUPFAM" id="SSF46689">
    <property type="entry name" value="Homeodomain-like"/>
    <property type="match status" value="1"/>
</dbReference>
<protein>
    <submittedName>
        <fullName evidence="5">AraC family transcriptional regulator</fullName>
    </submittedName>
</protein>
<reference evidence="5 6" key="1">
    <citation type="submission" date="2019-02" db="EMBL/GenBank/DDBJ databases">
        <title>Genomic Encyclopedia of Type Strains, Phase IV (KMG-IV): sequencing the most valuable type-strain genomes for metagenomic binning, comparative biology and taxonomic classification.</title>
        <authorList>
            <person name="Goeker M."/>
        </authorList>
    </citation>
    <scope>NUCLEOTIDE SEQUENCE [LARGE SCALE GENOMIC DNA]</scope>
    <source>
        <strain evidence="5 6">K24</strain>
    </source>
</reference>
<dbReference type="PROSITE" id="PS01124">
    <property type="entry name" value="HTH_ARAC_FAMILY_2"/>
    <property type="match status" value="1"/>
</dbReference>
<gene>
    <name evidence="5" type="ORF">EV675_0939</name>
</gene>
<dbReference type="AlphaFoldDB" id="A0A4Q7NJ60"/>
<dbReference type="PANTHER" id="PTHR46796:SF6">
    <property type="entry name" value="ARAC SUBFAMILY"/>
    <property type="match status" value="1"/>
</dbReference>
<name>A0A4Q7NJ60_9BURK</name>
<dbReference type="InterPro" id="IPR009057">
    <property type="entry name" value="Homeodomain-like_sf"/>
</dbReference>
<dbReference type="Proteomes" id="UP000292445">
    <property type="component" value="Unassembled WGS sequence"/>
</dbReference>
<evidence type="ECO:0000256" key="1">
    <source>
        <dbReference type="ARBA" id="ARBA00023015"/>
    </source>
</evidence>
<dbReference type="Gene3D" id="1.10.10.60">
    <property type="entry name" value="Homeodomain-like"/>
    <property type="match status" value="1"/>
</dbReference>
<dbReference type="EMBL" id="SGXC01000001">
    <property type="protein sequence ID" value="RZS84918.1"/>
    <property type="molecule type" value="Genomic_DNA"/>
</dbReference>
<dbReference type="Pfam" id="PF14525">
    <property type="entry name" value="AraC_binding_2"/>
    <property type="match status" value="1"/>
</dbReference>
<dbReference type="InterPro" id="IPR050204">
    <property type="entry name" value="AraC_XylS_family_regulators"/>
</dbReference>
<dbReference type="PANTHER" id="PTHR46796">
    <property type="entry name" value="HTH-TYPE TRANSCRIPTIONAL ACTIVATOR RHAS-RELATED"/>
    <property type="match status" value="1"/>
</dbReference>
<proteinExistence type="predicted"/>
<dbReference type="OrthoDB" id="9178898at2"/>
<evidence type="ECO:0000259" key="4">
    <source>
        <dbReference type="PROSITE" id="PS01124"/>
    </source>
</evidence>
<organism evidence="5 6">
    <name type="scientific">Pigmentiphaga kullae</name>
    <dbReference type="NCBI Taxonomy" id="151784"/>
    <lineage>
        <taxon>Bacteria</taxon>
        <taxon>Pseudomonadati</taxon>
        <taxon>Pseudomonadota</taxon>
        <taxon>Betaproteobacteria</taxon>
        <taxon>Burkholderiales</taxon>
        <taxon>Alcaligenaceae</taxon>
        <taxon>Pigmentiphaga</taxon>
    </lineage>
</organism>
<keyword evidence="6" id="KW-1185">Reference proteome</keyword>
<sequence length="354" mass="39471">MRAPQPGGNLEERHSMGMHIGHPPQDMWGAMPGGPFGSQDLVSSDNVEQYTRLVSSQIARVEIGTASRNRFQHQIARTSVGPLNFIYIRSDPLEIHRTARCIERDNQNEYLVGINLVGNAVVSHPHQRTVVDAESLFLLDKAIPYRSTHDDATARLLVSVPRRLLESRLPDPSHFLSVTPSIRNGIGRLAAHHLGLLAQEGLLLNNNTRIQAIDMALDLVGLAFQGGETAPDLEAGAPPQSAALLLSRAKAYLRCHLDDPDMDPATVAKAMNISKRYLHKLFSTADTTFGTWVREERLTRANAMLVDPRFDHISITEIALRQGFNDIPHFSRQFRARYGYPPRMARTDAIRMTQ</sequence>
<accession>A0A4Q7NJ60</accession>
<evidence type="ECO:0000256" key="3">
    <source>
        <dbReference type="ARBA" id="ARBA00023163"/>
    </source>
</evidence>
<dbReference type="InterPro" id="IPR035418">
    <property type="entry name" value="AraC-bd_2"/>
</dbReference>
<comment type="caution">
    <text evidence="5">The sequence shown here is derived from an EMBL/GenBank/DDBJ whole genome shotgun (WGS) entry which is preliminary data.</text>
</comment>
<dbReference type="SMART" id="SM00342">
    <property type="entry name" value="HTH_ARAC"/>
    <property type="match status" value="1"/>
</dbReference>
<feature type="domain" description="HTH araC/xylS-type" evidence="4">
    <location>
        <begin position="247"/>
        <end position="348"/>
    </location>
</feature>
<evidence type="ECO:0000313" key="5">
    <source>
        <dbReference type="EMBL" id="RZS84918.1"/>
    </source>
</evidence>
<keyword evidence="1" id="KW-0805">Transcription regulation</keyword>
<dbReference type="GO" id="GO:0003700">
    <property type="term" value="F:DNA-binding transcription factor activity"/>
    <property type="evidence" value="ECO:0007669"/>
    <property type="project" value="InterPro"/>
</dbReference>
<dbReference type="Pfam" id="PF12833">
    <property type="entry name" value="HTH_18"/>
    <property type="match status" value="1"/>
</dbReference>
<dbReference type="InterPro" id="IPR018060">
    <property type="entry name" value="HTH_AraC"/>
</dbReference>
<keyword evidence="2" id="KW-0238">DNA-binding</keyword>
<evidence type="ECO:0000256" key="2">
    <source>
        <dbReference type="ARBA" id="ARBA00023125"/>
    </source>
</evidence>
<evidence type="ECO:0000313" key="6">
    <source>
        <dbReference type="Proteomes" id="UP000292445"/>
    </source>
</evidence>
<dbReference type="GO" id="GO:0043565">
    <property type="term" value="F:sequence-specific DNA binding"/>
    <property type="evidence" value="ECO:0007669"/>
    <property type="project" value="InterPro"/>
</dbReference>
<keyword evidence="3" id="KW-0804">Transcription</keyword>